<feature type="transmembrane region" description="Helical" evidence="1">
    <location>
        <begin position="31"/>
        <end position="58"/>
    </location>
</feature>
<evidence type="ECO:0000256" key="1">
    <source>
        <dbReference type="SAM" id="Phobius"/>
    </source>
</evidence>
<gene>
    <name evidence="2" type="ORF">RCOM_2106000</name>
</gene>
<evidence type="ECO:0000313" key="2">
    <source>
        <dbReference type="EMBL" id="EEF21804.1"/>
    </source>
</evidence>
<keyword evidence="1" id="KW-0812">Transmembrane</keyword>
<feature type="non-terminal residue" evidence="2">
    <location>
        <position position="66"/>
    </location>
</feature>
<dbReference type="InParanoid" id="B9TQQ9"/>
<keyword evidence="1" id="KW-0472">Membrane</keyword>
<accession>B9TQQ9</accession>
<sequence>MLDVLPDLAAWGLFGLALCSAIEKLVPILPSIALFLMLGMLGVANPVDLPAVIAVTAAGSTAGSLF</sequence>
<keyword evidence="1" id="KW-1133">Transmembrane helix</keyword>
<name>B9TQQ9_RICCO</name>
<organism evidence="2 3">
    <name type="scientific">Ricinus communis</name>
    <name type="common">Castor bean</name>
    <dbReference type="NCBI Taxonomy" id="3988"/>
    <lineage>
        <taxon>Eukaryota</taxon>
        <taxon>Viridiplantae</taxon>
        <taxon>Streptophyta</taxon>
        <taxon>Embryophyta</taxon>
        <taxon>Tracheophyta</taxon>
        <taxon>Spermatophyta</taxon>
        <taxon>Magnoliopsida</taxon>
        <taxon>eudicotyledons</taxon>
        <taxon>Gunneridae</taxon>
        <taxon>Pentapetalae</taxon>
        <taxon>rosids</taxon>
        <taxon>fabids</taxon>
        <taxon>Malpighiales</taxon>
        <taxon>Euphorbiaceae</taxon>
        <taxon>Acalyphoideae</taxon>
        <taxon>Acalypheae</taxon>
        <taxon>Ricinus</taxon>
    </lineage>
</organism>
<evidence type="ECO:0008006" key="4">
    <source>
        <dbReference type="Google" id="ProtNLM"/>
    </source>
</evidence>
<dbReference type="EMBL" id="EQ999174">
    <property type="protein sequence ID" value="EEF21804.1"/>
    <property type="molecule type" value="Genomic_DNA"/>
</dbReference>
<reference evidence="3" key="1">
    <citation type="journal article" date="2010" name="Nat. Biotechnol.">
        <title>Draft genome sequence of the oilseed species Ricinus communis.</title>
        <authorList>
            <person name="Chan A.P."/>
            <person name="Crabtree J."/>
            <person name="Zhao Q."/>
            <person name="Lorenzi H."/>
            <person name="Orvis J."/>
            <person name="Puiu D."/>
            <person name="Melake-Berhan A."/>
            <person name="Jones K.M."/>
            <person name="Redman J."/>
            <person name="Chen G."/>
            <person name="Cahoon E.B."/>
            <person name="Gedil M."/>
            <person name="Stanke M."/>
            <person name="Haas B.J."/>
            <person name="Wortman J.R."/>
            <person name="Fraser-Liggett C.M."/>
            <person name="Ravel J."/>
            <person name="Rabinowicz P.D."/>
        </authorList>
    </citation>
    <scope>NUCLEOTIDE SEQUENCE [LARGE SCALE GENOMIC DNA]</scope>
    <source>
        <strain evidence="3">cv. Hale</strain>
    </source>
</reference>
<dbReference type="AlphaFoldDB" id="B9TQQ9"/>
<evidence type="ECO:0000313" key="3">
    <source>
        <dbReference type="Proteomes" id="UP000008311"/>
    </source>
</evidence>
<keyword evidence="3" id="KW-1185">Reference proteome</keyword>
<dbReference type="Proteomes" id="UP000008311">
    <property type="component" value="Unassembled WGS sequence"/>
</dbReference>
<proteinExistence type="predicted"/>
<protein>
    <recommendedName>
        <fullName evidence="4">DedA family protein</fullName>
    </recommendedName>
</protein>